<dbReference type="EMBL" id="JARTCD010000010">
    <property type="protein sequence ID" value="KAJ8660999.1"/>
    <property type="molecule type" value="Genomic_DNA"/>
</dbReference>
<accession>A0AAD7V7Q8</accession>
<dbReference type="AlphaFoldDB" id="A0AAD7V7Q8"/>
<name>A0AAD7V7Q8_9FUNG</name>
<reference evidence="1 2" key="1">
    <citation type="submission" date="2023-03" db="EMBL/GenBank/DDBJ databases">
        <title>Genome sequence of Lichtheimia ornata CBS 291.66.</title>
        <authorList>
            <person name="Mohabir J.T."/>
            <person name="Shea T.P."/>
            <person name="Kurbessoian T."/>
            <person name="Berby B."/>
            <person name="Fontaine J."/>
            <person name="Livny J."/>
            <person name="Gnirke A."/>
            <person name="Stajich J.E."/>
            <person name="Cuomo C.A."/>
        </authorList>
    </citation>
    <scope>NUCLEOTIDE SEQUENCE [LARGE SCALE GENOMIC DNA]</scope>
    <source>
        <strain evidence="1">CBS 291.66</strain>
    </source>
</reference>
<organism evidence="1 2">
    <name type="scientific">Lichtheimia ornata</name>
    <dbReference type="NCBI Taxonomy" id="688661"/>
    <lineage>
        <taxon>Eukaryota</taxon>
        <taxon>Fungi</taxon>
        <taxon>Fungi incertae sedis</taxon>
        <taxon>Mucoromycota</taxon>
        <taxon>Mucoromycotina</taxon>
        <taxon>Mucoromycetes</taxon>
        <taxon>Mucorales</taxon>
        <taxon>Lichtheimiaceae</taxon>
        <taxon>Lichtheimia</taxon>
    </lineage>
</organism>
<keyword evidence="2" id="KW-1185">Reference proteome</keyword>
<dbReference type="Proteomes" id="UP001234581">
    <property type="component" value="Unassembled WGS sequence"/>
</dbReference>
<evidence type="ECO:0000313" key="1">
    <source>
        <dbReference type="EMBL" id="KAJ8660999.1"/>
    </source>
</evidence>
<comment type="caution">
    <text evidence="1">The sequence shown here is derived from an EMBL/GenBank/DDBJ whole genome shotgun (WGS) entry which is preliminary data.</text>
</comment>
<gene>
    <name evidence="1" type="ORF">O0I10_003221</name>
</gene>
<proteinExistence type="predicted"/>
<evidence type="ECO:0000313" key="2">
    <source>
        <dbReference type="Proteomes" id="UP001234581"/>
    </source>
</evidence>
<protein>
    <submittedName>
        <fullName evidence="1">Uncharacterized protein</fullName>
    </submittedName>
</protein>
<dbReference type="RefSeq" id="XP_058345912.1">
    <property type="nucleotide sequence ID" value="XM_058483293.1"/>
</dbReference>
<sequence length="81" mass="9127">MERPNHSNSNHYGLFICDGEIYPDDANAATVLSSGIAAIDHDAFGYEDGGFGLFTWRRSRHFSASCFIGMPRYKQRYQDCA</sequence>
<dbReference type="GeneID" id="83210634"/>